<protein>
    <submittedName>
        <fullName evidence="3">Glycosyltransferase</fullName>
        <ecNumber evidence="3">2.4.-.-</ecNumber>
    </submittedName>
</protein>
<comment type="caution">
    <text evidence="3">The sequence shown here is derived from an EMBL/GenBank/DDBJ whole genome shotgun (WGS) entry which is preliminary data.</text>
</comment>
<dbReference type="RefSeq" id="WP_178473595.1">
    <property type="nucleotide sequence ID" value="NZ_DAWDAH010000001.1"/>
</dbReference>
<dbReference type="Gene3D" id="3.40.50.2000">
    <property type="entry name" value="Glycogen Phosphorylase B"/>
    <property type="match status" value="2"/>
</dbReference>
<keyword evidence="4" id="KW-1185">Reference proteome</keyword>
<evidence type="ECO:0000259" key="2">
    <source>
        <dbReference type="Pfam" id="PF00534"/>
    </source>
</evidence>
<organism evidence="3 4">
    <name type="scientific">[Lactobacillus] rogosae</name>
    <dbReference type="NCBI Taxonomy" id="706562"/>
    <lineage>
        <taxon>Bacteria</taxon>
        <taxon>Bacillati</taxon>
        <taxon>Bacillota</taxon>
        <taxon>Clostridia</taxon>
        <taxon>Lachnospirales</taxon>
        <taxon>Lachnospiraceae</taxon>
        <taxon>Lachnospira</taxon>
    </lineage>
</organism>
<evidence type="ECO:0000256" key="1">
    <source>
        <dbReference type="ARBA" id="ARBA00022679"/>
    </source>
</evidence>
<keyword evidence="1 3" id="KW-0808">Transferase</keyword>
<keyword evidence="3" id="KW-0328">Glycosyltransferase</keyword>
<dbReference type="PANTHER" id="PTHR46401:SF2">
    <property type="entry name" value="GLYCOSYLTRANSFERASE WBBK-RELATED"/>
    <property type="match status" value="1"/>
</dbReference>
<proteinExistence type="predicted"/>
<feature type="domain" description="Glycosyl transferase family 1" evidence="2">
    <location>
        <begin position="198"/>
        <end position="344"/>
    </location>
</feature>
<evidence type="ECO:0000313" key="4">
    <source>
        <dbReference type="Proteomes" id="UP001442364"/>
    </source>
</evidence>
<name>A0ABV1BT36_9FIRM</name>
<dbReference type="InterPro" id="IPR001296">
    <property type="entry name" value="Glyco_trans_1"/>
</dbReference>
<accession>A0ABV1BT36</accession>
<dbReference type="SUPFAM" id="SSF53756">
    <property type="entry name" value="UDP-Glycosyltransferase/glycogen phosphorylase"/>
    <property type="match status" value="1"/>
</dbReference>
<gene>
    <name evidence="3" type="ORF">WMO14_03305</name>
</gene>
<dbReference type="Proteomes" id="UP001442364">
    <property type="component" value="Unassembled WGS sequence"/>
</dbReference>
<dbReference type="EC" id="2.4.-.-" evidence="3"/>
<sequence length="382" mass="44810">MKIVITVATYYPLVDGVQNITEYYAEGLSALGNDVTVVTGIHKTLKQYETYKNVRIIRHNIYTKRGKYYGDIKGYIDLIYELSNNADILINVCTQTATTDCILKKLKNIKCKKVLYMHGMADFRFPRIPLVKLYDVKRWLFNIIRWKPQYAIWKKYIVNYDMIIHLHKEDQSYKYTKLCGVDNNIVLENGADFDCEVDKNTEKLYWLCLSNYSYDKNQELVLKAYLKSNTKLDMMFIGTCENEYLKKLKKMIENNNSNKNVHFRYNLTREETIRALKNSYGLITGSKVEKYPVVISEAMKCGIPFISTDTGIVRYLPGGLIANNQKAIINAMDKLENDKEFRKEKVIEANMYAQQNQNMLYNIKYLNDRLYRLSNEEIGYEN</sequence>
<dbReference type="CDD" id="cd03801">
    <property type="entry name" value="GT4_PimA-like"/>
    <property type="match status" value="1"/>
</dbReference>
<reference evidence="3 4" key="1">
    <citation type="submission" date="2024-03" db="EMBL/GenBank/DDBJ databases">
        <title>Human intestinal bacterial collection.</title>
        <authorList>
            <person name="Pauvert C."/>
            <person name="Hitch T.C.A."/>
            <person name="Clavel T."/>
        </authorList>
    </citation>
    <scope>NUCLEOTIDE SEQUENCE [LARGE SCALE GENOMIC DNA]</scope>
    <source>
        <strain evidence="3 4">CLA-AA-H255</strain>
    </source>
</reference>
<dbReference type="PANTHER" id="PTHR46401">
    <property type="entry name" value="GLYCOSYLTRANSFERASE WBBK-RELATED"/>
    <property type="match status" value="1"/>
</dbReference>
<evidence type="ECO:0000313" key="3">
    <source>
        <dbReference type="EMBL" id="MEQ2378914.1"/>
    </source>
</evidence>
<dbReference type="GO" id="GO:0016757">
    <property type="term" value="F:glycosyltransferase activity"/>
    <property type="evidence" value="ECO:0007669"/>
    <property type="project" value="UniProtKB-KW"/>
</dbReference>
<dbReference type="EMBL" id="JBBMER010000002">
    <property type="protein sequence ID" value="MEQ2378914.1"/>
    <property type="molecule type" value="Genomic_DNA"/>
</dbReference>
<dbReference type="Pfam" id="PF00534">
    <property type="entry name" value="Glycos_transf_1"/>
    <property type="match status" value="1"/>
</dbReference>